<gene>
    <name evidence="2" type="ORF">C8D72_0573</name>
</gene>
<accession>A0A3D9E099</accession>
<dbReference type="InterPro" id="IPR045632">
    <property type="entry name" value="DUF6314"/>
</dbReference>
<evidence type="ECO:0000259" key="1">
    <source>
        <dbReference type="Pfam" id="PF19834"/>
    </source>
</evidence>
<sequence length="160" mass="18699">MLRQPDRFSRLTTIIRLTECLKATRQLTFMATPGPQSSSDWAGHGVGEVLVSDDYPIVRFHEKGHFTHANGRRMAFSNVYRFEVMEDRVELYHERRGPEDAVFLFPLVVVDDHRLMSLSPHLCVRDLYSGELIMTDDGFDLTWTVEGPRKQEHIHYCYRQ</sequence>
<name>A0A3D9E099_9GAMM</name>
<feature type="domain" description="DUF6314" evidence="1">
    <location>
        <begin position="46"/>
        <end position="159"/>
    </location>
</feature>
<dbReference type="Proteomes" id="UP000256334">
    <property type="component" value="Unassembled WGS sequence"/>
</dbReference>
<dbReference type="EMBL" id="QRDJ01000006">
    <property type="protein sequence ID" value="REC95904.1"/>
    <property type="molecule type" value="Genomic_DNA"/>
</dbReference>
<proteinExistence type="predicted"/>
<comment type="caution">
    <text evidence="2">The sequence shown here is derived from an EMBL/GenBank/DDBJ whole genome shotgun (WGS) entry which is preliminary data.</text>
</comment>
<evidence type="ECO:0000313" key="2">
    <source>
        <dbReference type="EMBL" id="REC95904.1"/>
    </source>
</evidence>
<dbReference type="Pfam" id="PF19834">
    <property type="entry name" value="DUF6314"/>
    <property type="match status" value="1"/>
</dbReference>
<protein>
    <recommendedName>
        <fullName evidence="1">DUF6314 domain-containing protein</fullName>
    </recommendedName>
</protein>
<organism evidence="2 3">
    <name type="scientific">Kushneria indalinina DSM 14324</name>
    <dbReference type="NCBI Taxonomy" id="1122140"/>
    <lineage>
        <taxon>Bacteria</taxon>
        <taxon>Pseudomonadati</taxon>
        <taxon>Pseudomonadota</taxon>
        <taxon>Gammaproteobacteria</taxon>
        <taxon>Oceanospirillales</taxon>
        <taxon>Halomonadaceae</taxon>
        <taxon>Kushneria</taxon>
    </lineage>
</organism>
<keyword evidence="3" id="KW-1185">Reference proteome</keyword>
<reference evidence="2 3" key="1">
    <citation type="submission" date="2018-07" db="EMBL/GenBank/DDBJ databases">
        <title>Genomic Encyclopedia of Type Strains, Phase IV (KMG-IV): sequencing the most valuable type-strain genomes for metagenomic binning, comparative biology and taxonomic classification.</title>
        <authorList>
            <person name="Goeker M."/>
        </authorList>
    </citation>
    <scope>NUCLEOTIDE SEQUENCE [LARGE SCALE GENOMIC DNA]</scope>
    <source>
        <strain evidence="2 3">DSM 14324</strain>
    </source>
</reference>
<dbReference type="AlphaFoldDB" id="A0A3D9E099"/>
<evidence type="ECO:0000313" key="3">
    <source>
        <dbReference type="Proteomes" id="UP000256334"/>
    </source>
</evidence>